<dbReference type="PANTHER" id="PTHR37426:SF1">
    <property type="entry name" value="RIBOSOMAL RNA LARGE SUBUNIT METHYLTRANSFERASE J"/>
    <property type="match status" value="1"/>
</dbReference>
<comment type="similarity">
    <text evidence="1">Belongs to the RlmJ family.</text>
</comment>
<evidence type="ECO:0000256" key="1">
    <source>
        <dbReference type="HAMAP-Rule" id="MF_00934"/>
    </source>
</evidence>
<comment type="function">
    <text evidence="1">Specifically methylates the adenine in position 2030 of 23S rRNA.</text>
</comment>
<organism evidence="2 3">
    <name type="scientific">Pseudahrensia aquimaris</name>
    <dbReference type="NCBI Taxonomy" id="744461"/>
    <lineage>
        <taxon>Bacteria</taxon>
        <taxon>Pseudomonadati</taxon>
        <taxon>Pseudomonadota</taxon>
        <taxon>Alphaproteobacteria</taxon>
        <taxon>Hyphomicrobiales</taxon>
        <taxon>Ahrensiaceae</taxon>
        <taxon>Pseudahrensia</taxon>
    </lineage>
</organism>
<feature type="binding site" evidence="1">
    <location>
        <position position="163"/>
    </location>
    <ligand>
        <name>S-adenosyl-L-methionine</name>
        <dbReference type="ChEBI" id="CHEBI:59789"/>
    </ligand>
</feature>
<evidence type="ECO:0000313" key="2">
    <source>
        <dbReference type="EMBL" id="MFD0915659.1"/>
    </source>
</evidence>
<sequence>MNYRHAYHAGNFADVVKHIVLTRLVTYLQRKDKAFRIFDTHAGIGTYDLTSEQAQKTGEWKEGVKRVREAREMPAQVREIIVPWLAAVETEPEGFYPGSPQIVRHLMRKQDRLTLYELHEEDFAALSQRFKGDYQTRVLNLDGWLAAGAHLPPKEGRGMVLVDPPFEVGNDFDQMIDTLQKARKRFAGGTVALWYPVKRREHTDEWLGTLRALEFPDLLNIELYIREPRKPGMLNGCGMVIANPPYTLKAEMNALLPWLAKILAQDKGAGFRIQDLSKR</sequence>
<feature type="binding site" evidence="1">
    <location>
        <begin position="142"/>
        <end position="143"/>
    </location>
    <ligand>
        <name>S-adenosyl-L-methionine</name>
        <dbReference type="ChEBI" id="CHEBI:59789"/>
    </ligand>
</feature>
<feature type="binding site" evidence="1">
    <location>
        <position position="18"/>
    </location>
    <ligand>
        <name>S-adenosyl-L-methionine</name>
        <dbReference type="ChEBI" id="CHEBI:59789"/>
    </ligand>
</feature>
<dbReference type="HAMAP" id="MF_00934">
    <property type="entry name" value="23SrRNA_methyltr_J"/>
    <property type="match status" value="1"/>
</dbReference>
<keyword evidence="1 2" id="KW-0489">Methyltransferase</keyword>
<dbReference type="RefSeq" id="WP_377211507.1">
    <property type="nucleotide sequence ID" value="NZ_JBHTJV010000003.1"/>
</dbReference>
<feature type="binding site" evidence="1">
    <location>
        <position position="117"/>
    </location>
    <ligand>
        <name>S-adenosyl-L-methionine</name>
        <dbReference type="ChEBI" id="CHEBI:59789"/>
    </ligand>
</feature>
<feature type="binding site" evidence="1">
    <location>
        <position position="41"/>
    </location>
    <ligand>
        <name>S-adenosyl-L-methionine</name>
        <dbReference type="ChEBI" id="CHEBI:59789"/>
    </ligand>
</feature>
<comment type="subunit">
    <text evidence="1">Monomer.</text>
</comment>
<feature type="site" description="Interaction with substrate rRNA" evidence="1">
    <location>
        <position position="3"/>
    </location>
</feature>
<dbReference type="EC" id="2.1.1.266" evidence="1"/>
<protein>
    <recommendedName>
        <fullName evidence="1">Ribosomal RNA large subunit methyltransferase J</fullName>
        <ecNumber evidence="1">2.1.1.266</ecNumber>
    </recommendedName>
    <alternativeName>
        <fullName evidence="1">23S rRNA (adenine(2030)-N6)-methyltransferase</fullName>
    </alternativeName>
    <alternativeName>
        <fullName evidence="1">23S rRNA m6A2030 methyltransferase</fullName>
    </alternativeName>
</protein>
<dbReference type="PANTHER" id="PTHR37426">
    <property type="entry name" value="RIBOSOMAL RNA LARGE SUBUNIT METHYLTRANSFERASE J"/>
    <property type="match status" value="1"/>
</dbReference>
<dbReference type="SUPFAM" id="SSF53335">
    <property type="entry name" value="S-adenosyl-L-methionine-dependent methyltransferases"/>
    <property type="match status" value="1"/>
</dbReference>
<name>A0ABW3FFV1_9HYPH</name>
<dbReference type="InterPro" id="IPR002052">
    <property type="entry name" value="DNA_methylase_N6_adenine_CS"/>
</dbReference>
<keyword evidence="1" id="KW-0949">S-adenosyl-L-methionine</keyword>
<gene>
    <name evidence="1" type="primary">rlmJ</name>
    <name evidence="2" type="ORF">ACFQ14_04505</name>
</gene>
<dbReference type="InterPro" id="IPR007473">
    <property type="entry name" value="RlmJ"/>
</dbReference>
<comment type="caution">
    <text evidence="2">The sequence shown here is derived from an EMBL/GenBank/DDBJ whole genome shotgun (WGS) entry which is preliminary data.</text>
</comment>
<keyword evidence="1" id="KW-0694">RNA-binding</keyword>
<dbReference type="GO" id="GO:0036307">
    <property type="term" value="F:23S rRNA (adenine(2030)-N(6))-methyltransferase activity"/>
    <property type="evidence" value="ECO:0007669"/>
    <property type="project" value="UniProtKB-EC"/>
</dbReference>
<accession>A0ABW3FFV1</accession>
<reference evidence="3" key="1">
    <citation type="journal article" date="2019" name="Int. J. Syst. Evol. Microbiol.">
        <title>The Global Catalogue of Microorganisms (GCM) 10K type strain sequencing project: providing services to taxonomists for standard genome sequencing and annotation.</title>
        <authorList>
            <consortium name="The Broad Institute Genomics Platform"/>
            <consortium name="The Broad Institute Genome Sequencing Center for Infectious Disease"/>
            <person name="Wu L."/>
            <person name="Ma J."/>
        </authorList>
    </citation>
    <scope>NUCLEOTIDE SEQUENCE [LARGE SCALE GENOMIC DNA]</scope>
    <source>
        <strain evidence="3">CCUG 60023</strain>
    </source>
</reference>
<feature type="active site" description="Proton acceptor" evidence="1">
    <location>
        <position position="163"/>
    </location>
</feature>
<proteinExistence type="inferred from homology"/>
<dbReference type="InterPro" id="IPR029063">
    <property type="entry name" value="SAM-dependent_MTases_sf"/>
</dbReference>
<dbReference type="Pfam" id="PF04378">
    <property type="entry name" value="RsmJ"/>
    <property type="match status" value="1"/>
</dbReference>
<dbReference type="EMBL" id="JBHTJV010000003">
    <property type="protein sequence ID" value="MFD0915659.1"/>
    <property type="molecule type" value="Genomic_DNA"/>
</dbReference>
<keyword evidence="1" id="KW-0698">rRNA processing</keyword>
<dbReference type="Gene3D" id="3.40.50.150">
    <property type="entry name" value="Vaccinia Virus protein VP39"/>
    <property type="match status" value="1"/>
</dbReference>
<feature type="binding site" evidence="1">
    <location>
        <position position="99"/>
    </location>
    <ligand>
        <name>S-adenosyl-L-methionine</name>
        <dbReference type="ChEBI" id="CHEBI:59789"/>
    </ligand>
</feature>
<dbReference type="Proteomes" id="UP001597101">
    <property type="component" value="Unassembled WGS sequence"/>
</dbReference>
<evidence type="ECO:0000313" key="3">
    <source>
        <dbReference type="Proteomes" id="UP001597101"/>
    </source>
</evidence>
<comment type="catalytic activity">
    <reaction evidence="1">
        <text>adenosine(2030) in 23S rRNA + S-adenosyl-L-methionine = N(6)-methyladenosine(2030) in 23S rRNA + S-adenosyl-L-homocysteine + H(+)</text>
        <dbReference type="Rhea" id="RHEA:43736"/>
        <dbReference type="Rhea" id="RHEA-COMP:10668"/>
        <dbReference type="Rhea" id="RHEA-COMP:10669"/>
        <dbReference type="ChEBI" id="CHEBI:15378"/>
        <dbReference type="ChEBI" id="CHEBI:57856"/>
        <dbReference type="ChEBI" id="CHEBI:59789"/>
        <dbReference type="ChEBI" id="CHEBI:74411"/>
        <dbReference type="ChEBI" id="CHEBI:74449"/>
        <dbReference type="EC" id="2.1.1.266"/>
    </reaction>
</comment>
<dbReference type="PROSITE" id="PS00092">
    <property type="entry name" value="N6_MTASE"/>
    <property type="match status" value="1"/>
</dbReference>
<keyword evidence="3" id="KW-1185">Reference proteome</keyword>
<keyword evidence="1 2" id="KW-0808">Transferase</keyword>